<name>A0A1W1EI70_9ZZZZ</name>
<reference evidence="1" key="1">
    <citation type="submission" date="2016-10" db="EMBL/GenBank/DDBJ databases">
        <authorList>
            <person name="de Groot N.N."/>
        </authorList>
    </citation>
    <scope>NUCLEOTIDE SEQUENCE</scope>
</reference>
<dbReference type="InterPro" id="IPR036869">
    <property type="entry name" value="J_dom_sf"/>
</dbReference>
<keyword evidence="1" id="KW-0346">Stress response</keyword>
<dbReference type="EMBL" id="FRYL01000011">
    <property type="protein sequence ID" value="SHO80536.1"/>
    <property type="molecule type" value="Genomic_DNA"/>
</dbReference>
<dbReference type="SUPFAM" id="SSF46565">
    <property type="entry name" value="Chaperone J-domain"/>
    <property type="match status" value="1"/>
</dbReference>
<sequence length="80" mass="9747">MKIKYDEFEKAVEIFGLIGVENKDDIRKKYLKLSKKFQDINKAYEILKAYVDSFKFRFTKEEFQEQHPFSITENGQWSLW</sequence>
<protein>
    <submittedName>
        <fullName evidence="1">Heat shock protein DnaJ-like</fullName>
    </submittedName>
</protein>
<dbReference type="AlphaFoldDB" id="A0A1W1EI70"/>
<evidence type="ECO:0000313" key="1">
    <source>
        <dbReference type="EMBL" id="SHO80536.1"/>
    </source>
</evidence>
<organism evidence="1">
    <name type="scientific">hydrothermal vent metagenome</name>
    <dbReference type="NCBI Taxonomy" id="652676"/>
    <lineage>
        <taxon>unclassified sequences</taxon>
        <taxon>metagenomes</taxon>
        <taxon>ecological metagenomes</taxon>
    </lineage>
</organism>
<gene>
    <name evidence="1" type="ORF">MNB_SV-15-1404</name>
</gene>
<accession>A0A1W1EI70</accession>
<proteinExistence type="predicted"/>